<gene>
    <name evidence="1" type="ORF">Thiowin_04566</name>
</gene>
<sequence>MGSTSQVDLGAPGVGVKIHDMQAGGGHVVDVQEFAAWSAAAPDGDGGGGVECGLVEAADQGGQDVAVGQVEVSPGP</sequence>
<protein>
    <submittedName>
        <fullName evidence="1">Uncharacterized protein</fullName>
    </submittedName>
</protein>
<reference evidence="1 2" key="1">
    <citation type="journal article" date="2023" name="Microorganisms">
        <title>Thiorhodovibrio frisius and Trv. litoralis spp. nov., Two Novel Members from a Clade of Fastidious Purple Sulfur Bacteria That Exhibit Unique Red-Shifted Light-Harvesting Capabilities.</title>
        <authorList>
            <person name="Methner A."/>
            <person name="Kuzyk S.B."/>
            <person name="Petersen J."/>
            <person name="Bauer S."/>
            <person name="Brinkmann H."/>
            <person name="Sichau K."/>
            <person name="Wanner G."/>
            <person name="Wolf J."/>
            <person name="Neumann-Schaal M."/>
            <person name="Henke P."/>
            <person name="Tank M."/>
            <person name="Sproer C."/>
            <person name="Bunk B."/>
            <person name="Overmann J."/>
        </authorList>
    </citation>
    <scope>NUCLEOTIDE SEQUENCE [LARGE SCALE GENOMIC DNA]</scope>
    <source>
        <strain evidence="1 2">DSM 6702</strain>
    </source>
</reference>
<evidence type="ECO:0000313" key="2">
    <source>
        <dbReference type="Proteomes" id="UP001432180"/>
    </source>
</evidence>
<name>A0ABZ0SIJ8_9GAMM</name>
<dbReference type="Proteomes" id="UP001432180">
    <property type="component" value="Chromosome"/>
</dbReference>
<organism evidence="1 2">
    <name type="scientific">Thiorhodovibrio winogradskyi</name>
    <dbReference type="NCBI Taxonomy" id="77007"/>
    <lineage>
        <taxon>Bacteria</taxon>
        <taxon>Pseudomonadati</taxon>
        <taxon>Pseudomonadota</taxon>
        <taxon>Gammaproteobacteria</taxon>
        <taxon>Chromatiales</taxon>
        <taxon>Chromatiaceae</taxon>
        <taxon>Thiorhodovibrio</taxon>
    </lineage>
</organism>
<proteinExistence type="predicted"/>
<keyword evidence="2" id="KW-1185">Reference proteome</keyword>
<dbReference type="EMBL" id="CP121472">
    <property type="protein sequence ID" value="WPL19441.1"/>
    <property type="molecule type" value="Genomic_DNA"/>
</dbReference>
<accession>A0ABZ0SIJ8</accession>
<evidence type="ECO:0000313" key="1">
    <source>
        <dbReference type="EMBL" id="WPL19441.1"/>
    </source>
</evidence>